<dbReference type="Gene3D" id="1.10.10.60">
    <property type="entry name" value="Homeodomain-like"/>
    <property type="match status" value="1"/>
</dbReference>
<dbReference type="EMBL" id="KN835485">
    <property type="protein sequence ID" value="KIK36960.1"/>
    <property type="molecule type" value="Genomic_DNA"/>
</dbReference>
<dbReference type="PROSITE" id="PS51204">
    <property type="entry name" value="HSA"/>
    <property type="match status" value="1"/>
</dbReference>
<evidence type="ECO:0000313" key="14">
    <source>
        <dbReference type="EMBL" id="KIK36960.1"/>
    </source>
</evidence>
<feature type="region of interest" description="Disordered" evidence="10">
    <location>
        <begin position="497"/>
        <end position="534"/>
    </location>
</feature>
<feature type="compositionally biased region" description="Basic and acidic residues" evidence="10">
    <location>
        <begin position="714"/>
        <end position="731"/>
    </location>
</feature>
<dbReference type="GO" id="GO:0006281">
    <property type="term" value="P:DNA repair"/>
    <property type="evidence" value="ECO:0007669"/>
    <property type="project" value="UniProtKB-KW"/>
</dbReference>
<evidence type="ECO:0000256" key="1">
    <source>
        <dbReference type="ARBA" id="ARBA00004123"/>
    </source>
</evidence>
<feature type="compositionally biased region" description="Polar residues" evidence="10">
    <location>
        <begin position="192"/>
        <end position="201"/>
    </location>
</feature>
<dbReference type="InterPro" id="IPR017930">
    <property type="entry name" value="Myb_dom"/>
</dbReference>
<evidence type="ECO:0000256" key="2">
    <source>
        <dbReference type="ARBA" id="ARBA00008913"/>
    </source>
</evidence>
<dbReference type="PROSITE" id="PS51294">
    <property type="entry name" value="HTH_MYB"/>
    <property type="match status" value="1"/>
</dbReference>
<dbReference type="GO" id="GO:0003682">
    <property type="term" value="F:chromatin binding"/>
    <property type="evidence" value="ECO:0007669"/>
    <property type="project" value="TreeGrafter"/>
</dbReference>
<feature type="domain" description="HSA" evidence="12">
    <location>
        <begin position="424"/>
        <end position="503"/>
    </location>
</feature>
<evidence type="ECO:0000256" key="10">
    <source>
        <dbReference type="SAM" id="MobiDB-lite"/>
    </source>
</evidence>
<feature type="region of interest" description="Disordered" evidence="10">
    <location>
        <begin position="269"/>
        <end position="357"/>
    </location>
</feature>
<feature type="compositionally biased region" description="Polar residues" evidence="10">
    <location>
        <begin position="1169"/>
        <end position="1180"/>
    </location>
</feature>
<name>A0A0C9ZHS9_9AGAM</name>
<dbReference type="Pfam" id="PF13921">
    <property type="entry name" value="Myb_DNA-bind_6"/>
    <property type="match status" value="1"/>
</dbReference>
<keyword evidence="9" id="KW-0175">Coiled coil</keyword>
<gene>
    <name evidence="14" type="ORF">CY34DRAFT_810835</name>
</gene>
<dbReference type="PANTHER" id="PTHR46459">
    <property type="entry name" value="E1A-BINDING PROTEIN P400-RELATED"/>
    <property type="match status" value="1"/>
</dbReference>
<dbReference type="OrthoDB" id="5364245at2759"/>
<evidence type="ECO:0000259" key="11">
    <source>
        <dbReference type="PROSITE" id="PS50090"/>
    </source>
</evidence>
<reference evidence="14 15" key="1">
    <citation type="submission" date="2014-04" db="EMBL/GenBank/DDBJ databases">
        <authorList>
            <consortium name="DOE Joint Genome Institute"/>
            <person name="Kuo A."/>
            <person name="Ruytinx J."/>
            <person name="Rineau F."/>
            <person name="Colpaert J."/>
            <person name="Kohler A."/>
            <person name="Nagy L.G."/>
            <person name="Floudas D."/>
            <person name="Copeland A."/>
            <person name="Barry K.W."/>
            <person name="Cichocki N."/>
            <person name="Veneault-Fourrey C."/>
            <person name="LaButti K."/>
            <person name="Lindquist E.A."/>
            <person name="Lipzen A."/>
            <person name="Lundell T."/>
            <person name="Morin E."/>
            <person name="Murat C."/>
            <person name="Sun H."/>
            <person name="Tunlid A."/>
            <person name="Henrissat B."/>
            <person name="Grigoriev I.V."/>
            <person name="Hibbett D.S."/>
            <person name="Martin F."/>
            <person name="Nordberg H.P."/>
            <person name="Cantor M.N."/>
            <person name="Hua S.X."/>
        </authorList>
    </citation>
    <scope>NUCLEOTIDE SEQUENCE [LARGE SCALE GENOMIC DNA]</scope>
    <source>
        <strain evidence="14 15">UH-Slu-Lm8-n1</strain>
    </source>
</reference>
<dbReference type="Pfam" id="PF07529">
    <property type="entry name" value="HSA"/>
    <property type="match status" value="1"/>
</dbReference>
<dbReference type="InterPro" id="IPR009057">
    <property type="entry name" value="Homeodomain-like_sf"/>
</dbReference>
<dbReference type="AlphaFoldDB" id="A0A0C9ZHS9"/>
<dbReference type="SUPFAM" id="SSF46689">
    <property type="entry name" value="Homeodomain-like"/>
    <property type="match status" value="1"/>
</dbReference>
<feature type="domain" description="HTH myb-type" evidence="13">
    <location>
        <begin position="819"/>
        <end position="874"/>
    </location>
</feature>
<feature type="compositionally biased region" description="Low complexity" evidence="10">
    <location>
        <begin position="167"/>
        <end position="181"/>
    </location>
</feature>
<feature type="region of interest" description="Disordered" evidence="10">
    <location>
        <begin position="1138"/>
        <end position="1194"/>
    </location>
</feature>
<reference evidence="15" key="2">
    <citation type="submission" date="2015-01" db="EMBL/GenBank/DDBJ databases">
        <title>Evolutionary Origins and Diversification of the Mycorrhizal Mutualists.</title>
        <authorList>
            <consortium name="DOE Joint Genome Institute"/>
            <consortium name="Mycorrhizal Genomics Consortium"/>
            <person name="Kohler A."/>
            <person name="Kuo A."/>
            <person name="Nagy L.G."/>
            <person name="Floudas D."/>
            <person name="Copeland A."/>
            <person name="Barry K.W."/>
            <person name="Cichocki N."/>
            <person name="Veneault-Fourrey C."/>
            <person name="LaButti K."/>
            <person name="Lindquist E.A."/>
            <person name="Lipzen A."/>
            <person name="Lundell T."/>
            <person name="Morin E."/>
            <person name="Murat C."/>
            <person name="Riley R."/>
            <person name="Ohm R."/>
            <person name="Sun H."/>
            <person name="Tunlid A."/>
            <person name="Henrissat B."/>
            <person name="Grigoriev I.V."/>
            <person name="Hibbett D.S."/>
            <person name="Martin F."/>
        </authorList>
    </citation>
    <scope>NUCLEOTIDE SEQUENCE [LARGE SCALE GENOMIC DNA]</scope>
    <source>
        <strain evidence="15">UH-Slu-Lm8-n1</strain>
    </source>
</reference>
<dbReference type="GO" id="GO:0006325">
    <property type="term" value="P:chromatin organization"/>
    <property type="evidence" value="ECO:0007669"/>
    <property type="project" value="UniProtKB-KW"/>
</dbReference>
<feature type="region of interest" description="Disordered" evidence="10">
    <location>
        <begin position="792"/>
        <end position="815"/>
    </location>
</feature>
<feature type="region of interest" description="Disordered" evidence="10">
    <location>
        <begin position="874"/>
        <end position="904"/>
    </location>
</feature>
<feature type="compositionally biased region" description="Polar residues" evidence="10">
    <location>
        <begin position="882"/>
        <end position="903"/>
    </location>
</feature>
<dbReference type="InParanoid" id="A0A0C9ZHS9"/>
<feature type="compositionally biased region" description="Polar residues" evidence="10">
    <location>
        <begin position="617"/>
        <end position="640"/>
    </location>
</feature>
<evidence type="ECO:0000256" key="4">
    <source>
        <dbReference type="ARBA" id="ARBA00022853"/>
    </source>
</evidence>
<feature type="compositionally biased region" description="Polar residues" evidence="10">
    <location>
        <begin position="1151"/>
        <end position="1161"/>
    </location>
</feature>
<organism evidence="14 15">
    <name type="scientific">Suillus luteus UH-Slu-Lm8-n1</name>
    <dbReference type="NCBI Taxonomy" id="930992"/>
    <lineage>
        <taxon>Eukaryota</taxon>
        <taxon>Fungi</taxon>
        <taxon>Dikarya</taxon>
        <taxon>Basidiomycota</taxon>
        <taxon>Agaricomycotina</taxon>
        <taxon>Agaricomycetes</taxon>
        <taxon>Agaricomycetidae</taxon>
        <taxon>Boletales</taxon>
        <taxon>Suillineae</taxon>
        <taxon>Suillaceae</taxon>
        <taxon>Suillus</taxon>
    </lineage>
</organism>
<dbReference type="Proteomes" id="UP000054485">
    <property type="component" value="Unassembled WGS sequence"/>
</dbReference>
<keyword evidence="6" id="KW-0539">Nucleus</keyword>
<evidence type="ECO:0000259" key="13">
    <source>
        <dbReference type="PROSITE" id="PS51294"/>
    </source>
</evidence>
<keyword evidence="5" id="KW-0234">DNA repair</keyword>
<evidence type="ECO:0000256" key="6">
    <source>
        <dbReference type="ARBA" id="ARBA00023242"/>
    </source>
</evidence>
<feature type="region of interest" description="Disordered" evidence="10">
    <location>
        <begin position="702"/>
        <end position="731"/>
    </location>
</feature>
<feature type="compositionally biased region" description="Basic and acidic residues" evidence="10">
    <location>
        <begin position="345"/>
        <end position="357"/>
    </location>
</feature>
<feature type="region of interest" description="Disordered" evidence="10">
    <location>
        <begin position="550"/>
        <end position="640"/>
    </location>
</feature>
<evidence type="ECO:0000256" key="9">
    <source>
        <dbReference type="SAM" id="Coils"/>
    </source>
</evidence>
<protein>
    <recommendedName>
        <fullName evidence="8">Vacuolar import and degradation protein 21</fullName>
    </recommendedName>
</protein>
<comment type="function">
    <text evidence="7">Component of the NuA4 histone acetyltransferase complex which is involved in transcriptional activation of selected genes principally by acetylation of nucleosomal histone H4 and H2A. The NuA4 complex is also involved in DNA repair.</text>
</comment>
<evidence type="ECO:0000259" key="12">
    <source>
        <dbReference type="PROSITE" id="PS51204"/>
    </source>
</evidence>
<feature type="compositionally biased region" description="Acidic residues" evidence="10">
    <location>
        <begin position="521"/>
        <end position="531"/>
    </location>
</feature>
<dbReference type="GO" id="GO:0035267">
    <property type="term" value="C:NuA4 histone acetyltransferase complex"/>
    <property type="evidence" value="ECO:0007669"/>
    <property type="project" value="UniProtKB-ARBA"/>
</dbReference>
<sequence length="1252" mass="138349">MPSLSIEALVEERVAQLEAISQRRNELLREMYRMMRRRQNAGSMSMFDDEDEDGLQDWLDKYDLNENPDSGMVSNILPSELCAASSSPTADEFKLIELPDVIDADSPMSEPPASPRSESSVLLQVPESDDPLAASIPEGSPPRATPVLHKRPRPDDEPDELNLVALSRSPSQRSVSRRSQSLTHRMSRSKSRTFSPRSPQPVNVALDEVSEAQEVLVDFEERIDVSMEEAREPSPDLVLPSSSPDHKIIPRTIVYTTVDVASIQPSLLIPTPTSPVSDPAFSFDEAESEPPEETPSAASTPVEAPRHQHEQHHHHHFNPAYSLPPIKSLPPEYLRKSKSAKQKKRDKERDKTDGRIKDEWTPMGLTKWGATIRANPVWKKVSRATKCLSTRDWGVAIAEVRLARALERVESLENVAKWSYRQPKRQKNLGGLTKTHWDYLMDEMKWMRVDFREERRWKYVLAFNLSTAVLEWHDAGSREERVRLGICVLWKRPRSSQNASTQDVDMDSQPVEHNGYTPMADESDGDEEEGEVEQRDIADALESRNALEEALDGTGSNESTDSSQHQTPGPDHVQPKVEDVEDPSALQDSILTSVDTQQEDQAKVESDDQTGLKAHSTDPNLASQQNTQPDIAPAGSSSKVSKTSLYAPLREQIAYSDERKLFLDDDDLILVNALSDLTTDDSGIEPSLPIADLSDIFPDLQPLGMPDVVSGPNEGKKKDKKSGEDNRRVEDAGFTKMAPLGRFMHFKPTLLGPLQPARHWVNGEWVLAEEAAVAVDFDSAIGKTVDDSASDLFEGNRPSAVGSLGLPSKDGKKRSEHLWSSDEDTLLKILVERYPNNWLLVADSFNSSRVTISTDKRTPWECFERWSSRFGNGHRLHPDVNSPVNTERTPPPASTSAQGQMTTRGVKRLASMSVTQNQSPGAGLTSDTKKRRRHTFMYETMRKAAKKREAAQKASMNQRKASNIHDTHGQYQKMPKLTPAELSRMKYEKEAREQQDLILARRRHEELARQAMMQRDPRLQAAAAVAGQPQQAVAVVTAAAAAAAAAAQQQQPNGTPRPAAQPAQAVPQIRNQPVAQVNISQQQRMPTPMASAAVAGARISPQHLLQAQAAQARAISIAAAAQAQAQAQAPVQGSPVPTINGLPVGAHLSPPYQSRAATSSPGVVPQATPPRNISTPSNAVSPRPPSAQPQLHMQPPQMPVNAVPRQAHYFPVVATHPGGQFTQEQMDQALRLMQHRTTMAQAQQNGQYPSQT</sequence>
<evidence type="ECO:0000313" key="15">
    <source>
        <dbReference type="Proteomes" id="UP000054485"/>
    </source>
</evidence>
<dbReference type="PROSITE" id="PS50090">
    <property type="entry name" value="MYB_LIKE"/>
    <property type="match status" value="1"/>
</dbReference>
<keyword evidence="15" id="KW-1185">Reference proteome</keyword>
<dbReference type="InterPro" id="IPR014012">
    <property type="entry name" value="HSA_dom"/>
</dbReference>
<dbReference type="SMART" id="SM00573">
    <property type="entry name" value="HSA"/>
    <property type="match status" value="1"/>
</dbReference>
<feature type="compositionally biased region" description="Polar residues" evidence="10">
    <location>
        <begin position="586"/>
        <end position="596"/>
    </location>
</feature>
<accession>A0A0C9ZHS9</accession>
<evidence type="ECO:0000256" key="8">
    <source>
        <dbReference type="ARBA" id="ARBA00029670"/>
    </source>
</evidence>
<dbReference type="FunCoup" id="A0A0C9ZHS9">
    <property type="interactions" value="7"/>
</dbReference>
<comment type="similarity">
    <text evidence="2">Belongs to the EAF1 family.</text>
</comment>
<feature type="coiled-coil region" evidence="9">
    <location>
        <begin position="202"/>
        <end position="229"/>
    </location>
</feature>
<dbReference type="STRING" id="930992.A0A0C9ZHS9"/>
<feature type="domain" description="Myb-like" evidence="11">
    <location>
        <begin position="811"/>
        <end position="870"/>
    </location>
</feature>
<evidence type="ECO:0000256" key="7">
    <source>
        <dbReference type="ARBA" id="ARBA00025178"/>
    </source>
</evidence>
<keyword evidence="4" id="KW-0156">Chromatin regulator</keyword>
<dbReference type="GO" id="GO:0005634">
    <property type="term" value="C:nucleus"/>
    <property type="evidence" value="ECO:0007669"/>
    <property type="project" value="UniProtKB-SubCell"/>
</dbReference>
<proteinExistence type="inferred from homology"/>
<dbReference type="HOGENOM" id="CLU_006074_0_0_1"/>
<keyword evidence="3" id="KW-0227">DNA damage</keyword>
<comment type="subcellular location">
    <subcellularLocation>
        <location evidence="1">Nucleus</location>
    </subcellularLocation>
</comment>
<feature type="region of interest" description="Disordered" evidence="10">
    <location>
        <begin position="127"/>
        <end position="201"/>
    </location>
</feature>
<dbReference type="CDD" id="cd00167">
    <property type="entry name" value="SANT"/>
    <property type="match status" value="1"/>
</dbReference>
<dbReference type="PANTHER" id="PTHR46459:SF1">
    <property type="entry name" value="E1A-BINDING PROTEIN P400"/>
    <property type="match status" value="1"/>
</dbReference>
<evidence type="ECO:0000256" key="3">
    <source>
        <dbReference type="ARBA" id="ARBA00022763"/>
    </source>
</evidence>
<feature type="compositionally biased region" description="Polar residues" evidence="10">
    <location>
        <begin position="554"/>
        <end position="567"/>
    </location>
</feature>
<dbReference type="InterPro" id="IPR001005">
    <property type="entry name" value="SANT/Myb"/>
</dbReference>
<dbReference type="SMART" id="SM00717">
    <property type="entry name" value="SANT"/>
    <property type="match status" value="1"/>
</dbReference>
<evidence type="ECO:0000256" key="5">
    <source>
        <dbReference type="ARBA" id="ARBA00023204"/>
    </source>
</evidence>